<proteinExistence type="predicted"/>
<dbReference type="Proteomes" id="UP000472521">
    <property type="component" value="Unassembled WGS sequence"/>
</dbReference>
<accession>A0A6B4U853</accession>
<evidence type="ECO:0000313" key="1">
    <source>
        <dbReference type="EMBL" id="NFF01681.1"/>
    </source>
</evidence>
<name>A0A6B4U853_CLOBO</name>
<dbReference type="AlphaFoldDB" id="A0A6B4U853"/>
<organism evidence="1 2">
    <name type="scientific">Clostridium botulinum</name>
    <dbReference type="NCBI Taxonomy" id="1491"/>
    <lineage>
        <taxon>Bacteria</taxon>
        <taxon>Bacillati</taxon>
        <taxon>Bacillota</taxon>
        <taxon>Clostridia</taxon>
        <taxon>Eubacteriales</taxon>
        <taxon>Clostridiaceae</taxon>
        <taxon>Clostridium</taxon>
    </lineage>
</organism>
<dbReference type="EMBL" id="SWND01000004">
    <property type="protein sequence ID" value="NFF01681.1"/>
    <property type="molecule type" value="Genomic_DNA"/>
</dbReference>
<comment type="caution">
    <text evidence="1">The sequence shown here is derived from an EMBL/GenBank/DDBJ whole genome shotgun (WGS) entry which is preliminary data.</text>
</comment>
<evidence type="ECO:0000313" key="2">
    <source>
        <dbReference type="Proteomes" id="UP000472521"/>
    </source>
</evidence>
<sequence length="73" mass="7811">MSNFKDFDLDLKKVSFSDGNNERAFSLTGVCCDVVTLTIKDKCNSVSAATTGMTVGCCARSPKVNENVAPRCV</sequence>
<protein>
    <submittedName>
        <fullName evidence="1">Uncharacterized protein</fullName>
    </submittedName>
</protein>
<reference evidence="1 2" key="1">
    <citation type="submission" date="2019-04" db="EMBL/GenBank/DDBJ databases">
        <title>Genome sequencing of Clostridium botulinum Groups I-IV and Clostridium butyricum.</title>
        <authorList>
            <person name="Brunt J."/>
            <person name="Van Vliet A.H.M."/>
            <person name="Stringer S.C."/>
            <person name="Carter A.T."/>
            <person name="Peck M.W."/>
        </authorList>
    </citation>
    <scope>NUCLEOTIDE SEQUENCE [LARGE SCALE GENOMIC DNA]</scope>
    <source>
        <strain evidence="1 2">IFR 18/054</strain>
    </source>
</reference>
<gene>
    <name evidence="1" type="ORF">FCV25_07820</name>
</gene>